<organism evidence="4 5">
    <name type="scientific">Kaistia terrae</name>
    <dbReference type="NCBI Taxonomy" id="537017"/>
    <lineage>
        <taxon>Bacteria</taxon>
        <taxon>Pseudomonadati</taxon>
        <taxon>Pseudomonadota</taxon>
        <taxon>Alphaproteobacteria</taxon>
        <taxon>Hyphomicrobiales</taxon>
        <taxon>Kaistiaceae</taxon>
        <taxon>Kaistia</taxon>
    </lineage>
</organism>
<dbReference type="InterPro" id="IPR029787">
    <property type="entry name" value="Nucleotide_cyclase"/>
</dbReference>
<dbReference type="InterPro" id="IPR035919">
    <property type="entry name" value="EAL_sf"/>
</dbReference>
<dbReference type="PANTHER" id="PTHR44757">
    <property type="entry name" value="DIGUANYLATE CYCLASE DGCP"/>
    <property type="match status" value="1"/>
</dbReference>
<dbReference type="Gene3D" id="3.30.70.270">
    <property type="match status" value="1"/>
</dbReference>
<evidence type="ECO:0000256" key="1">
    <source>
        <dbReference type="SAM" id="Coils"/>
    </source>
</evidence>
<dbReference type="PROSITE" id="PS50883">
    <property type="entry name" value="EAL"/>
    <property type="match status" value="1"/>
</dbReference>
<dbReference type="SMART" id="SM00052">
    <property type="entry name" value="EAL"/>
    <property type="match status" value="1"/>
</dbReference>
<evidence type="ECO:0000259" key="2">
    <source>
        <dbReference type="PROSITE" id="PS50883"/>
    </source>
</evidence>
<dbReference type="Proteomes" id="UP001596150">
    <property type="component" value="Unassembled WGS sequence"/>
</dbReference>
<dbReference type="Pfam" id="PF00990">
    <property type="entry name" value="GGDEF"/>
    <property type="match status" value="1"/>
</dbReference>
<dbReference type="InterPro" id="IPR052155">
    <property type="entry name" value="Biofilm_reg_signaling"/>
</dbReference>
<protein>
    <submittedName>
        <fullName evidence="4">Bifunctional diguanylate cyclase/phosphodiesterase</fullName>
    </submittedName>
</protein>
<evidence type="ECO:0000259" key="3">
    <source>
        <dbReference type="PROSITE" id="PS50887"/>
    </source>
</evidence>
<accession>A0ABW0PUK9</accession>
<sequence length="766" mass="84765">MKSFVDIRSHDIEQTTDFSDVRDLYAVWSAVNRGDIPDIRHFEHVLASPLAERIMVMRVRGESLIYEQVGRNIVSVFGHDPTGKLLEDIHNVGARTFRATYLEVLRSRLPALALHNNVGATSVGITERLMLPVRSGDTDCLLCYVRPREDATNVLRSVFNISADAITVLNAIRDSEGAVVNFSLVAANAESARRLNTHADALIGAQVLDVWPFAETSGMMDRLIRSIESQLPDIFDASYPQDGKIVDRQLRLAPHGEGLTVTDVDIGPTLAATRAIEAQHKELLHANELLEARAVDLMASYASLERTTNDLREEITRNRALEAELVHLAHHDGLTGLPNRSYFEKRFEEKLKQMKRAKRRAALCIIDLDHFKDINDSLGHDAGDMVLREVSSRLRTTIRKSDVIGRLGGDEFAVVLTNAQDTQDAAAAVKRMMEAVARPFAVKQQDVPISLSAGVAVFPNDGRSSGELMADADIAVYRAKRAGRGRTVFFAPTMRDDAERRYTLLKALRLALDAGQIVPFYQPLLDMRTGKLIGFEALARWLHPERGTLMPATFAETFDEPDIAQALTKTMIQSVINDLSAWGKLGLHTRVNMNVTAFDLRHPSFAEDLHTRLIQNGLTSSQLTIEVTETTILSRDAERIAATLTELRRLGFSLALDDFGTGYASLSHLRSLPVDSLKIDRSFIRDLEHDPKTRAIVRSIIELADALDLEIIAEGVETQVQLDAVVALDCSIIQGYLIAQAMPAGAVANFVRTFSAASLTRQDEAV</sequence>
<dbReference type="NCBIfam" id="TIGR00254">
    <property type="entry name" value="GGDEF"/>
    <property type="match status" value="1"/>
</dbReference>
<dbReference type="CDD" id="cd01949">
    <property type="entry name" value="GGDEF"/>
    <property type="match status" value="1"/>
</dbReference>
<comment type="caution">
    <text evidence="4">The sequence shown here is derived from an EMBL/GenBank/DDBJ whole genome shotgun (WGS) entry which is preliminary data.</text>
</comment>
<reference evidence="5" key="1">
    <citation type="journal article" date="2019" name="Int. J. Syst. Evol. Microbiol.">
        <title>The Global Catalogue of Microorganisms (GCM) 10K type strain sequencing project: providing services to taxonomists for standard genome sequencing and annotation.</title>
        <authorList>
            <consortium name="The Broad Institute Genomics Platform"/>
            <consortium name="The Broad Institute Genome Sequencing Center for Infectious Disease"/>
            <person name="Wu L."/>
            <person name="Ma J."/>
        </authorList>
    </citation>
    <scope>NUCLEOTIDE SEQUENCE [LARGE SCALE GENOMIC DNA]</scope>
    <source>
        <strain evidence="5">KACC 12633</strain>
    </source>
</reference>
<evidence type="ECO:0000313" key="5">
    <source>
        <dbReference type="Proteomes" id="UP001596150"/>
    </source>
</evidence>
<feature type="domain" description="GGDEF" evidence="3">
    <location>
        <begin position="359"/>
        <end position="492"/>
    </location>
</feature>
<keyword evidence="5" id="KW-1185">Reference proteome</keyword>
<dbReference type="CDD" id="cd01948">
    <property type="entry name" value="EAL"/>
    <property type="match status" value="1"/>
</dbReference>
<dbReference type="SUPFAM" id="SSF55073">
    <property type="entry name" value="Nucleotide cyclase"/>
    <property type="match status" value="1"/>
</dbReference>
<keyword evidence="1" id="KW-0175">Coiled coil</keyword>
<feature type="domain" description="EAL" evidence="2">
    <location>
        <begin position="501"/>
        <end position="755"/>
    </location>
</feature>
<name>A0ABW0PUK9_9HYPH</name>
<feature type="coiled-coil region" evidence="1">
    <location>
        <begin position="287"/>
        <end position="324"/>
    </location>
</feature>
<evidence type="ECO:0000313" key="4">
    <source>
        <dbReference type="EMBL" id="MFC5516240.1"/>
    </source>
</evidence>
<dbReference type="Pfam" id="PF00563">
    <property type="entry name" value="EAL"/>
    <property type="match status" value="1"/>
</dbReference>
<dbReference type="InterPro" id="IPR001633">
    <property type="entry name" value="EAL_dom"/>
</dbReference>
<dbReference type="Gene3D" id="3.30.450.20">
    <property type="entry name" value="PAS domain"/>
    <property type="match status" value="1"/>
</dbReference>
<dbReference type="Gene3D" id="3.20.20.450">
    <property type="entry name" value="EAL domain"/>
    <property type="match status" value="1"/>
</dbReference>
<dbReference type="RefSeq" id="WP_266341557.1">
    <property type="nucleotide sequence ID" value="NZ_JAPKNH010000001.1"/>
</dbReference>
<dbReference type="SMART" id="SM00267">
    <property type="entry name" value="GGDEF"/>
    <property type="match status" value="1"/>
</dbReference>
<gene>
    <name evidence="4" type="ORF">ACFPP9_10700</name>
</gene>
<dbReference type="PROSITE" id="PS50887">
    <property type="entry name" value="GGDEF"/>
    <property type="match status" value="1"/>
</dbReference>
<dbReference type="EMBL" id="JBHSML010000003">
    <property type="protein sequence ID" value="MFC5516240.1"/>
    <property type="molecule type" value="Genomic_DNA"/>
</dbReference>
<dbReference type="PANTHER" id="PTHR44757:SF2">
    <property type="entry name" value="BIOFILM ARCHITECTURE MAINTENANCE PROTEIN MBAA"/>
    <property type="match status" value="1"/>
</dbReference>
<dbReference type="SUPFAM" id="SSF141868">
    <property type="entry name" value="EAL domain-like"/>
    <property type="match status" value="1"/>
</dbReference>
<proteinExistence type="predicted"/>
<dbReference type="InterPro" id="IPR000160">
    <property type="entry name" value="GGDEF_dom"/>
</dbReference>
<dbReference type="InterPro" id="IPR043128">
    <property type="entry name" value="Rev_trsase/Diguanyl_cyclase"/>
</dbReference>